<comment type="caution">
    <text evidence="1">The sequence shown here is derived from an EMBL/GenBank/DDBJ whole genome shotgun (WGS) entry which is preliminary data.</text>
</comment>
<evidence type="ECO:0000313" key="1">
    <source>
        <dbReference type="EMBL" id="OEJ65082.1"/>
    </source>
</evidence>
<evidence type="ECO:0000313" key="2">
    <source>
        <dbReference type="Proteomes" id="UP000095347"/>
    </source>
</evidence>
<accession>A0A1E5Q501</accession>
<dbReference type="AlphaFoldDB" id="A0A1E5Q501"/>
<dbReference type="EMBL" id="MCGG01000055">
    <property type="protein sequence ID" value="OEJ65082.1"/>
    <property type="molecule type" value="Genomic_DNA"/>
</dbReference>
<dbReference type="STRING" id="28181.BEN30_15455"/>
<keyword evidence="2" id="KW-1185">Reference proteome</keyword>
<gene>
    <name evidence="1" type="ORF">BEN30_15455</name>
</gene>
<protein>
    <submittedName>
        <fullName evidence="1">Uncharacterized protein</fullName>
    </submittedName>
</protein>
<dbReference type="RefSeq" id="WP_069958971.1">
    <property type="nucleotide sequence ID" value="NZ_MCGG01000055.1"/>
</dbReference>
<reference evidence="2" key="1">
    <citation type="submission" date="2016-07" db="EMBL/GenBank/DDBJ databases">
        <authorList>
            <person name="Florea S."/>
            <person name="Webb J.S."/>
            <person name="Jaromczyk J."/>
            <person name="Schardl C.L."/>
        </authorList>
    </citation>
    <scope>NUCLEOTIDE SEQUENCE [LARGE SCALE GENOMIC DNA]</scope>
    <source>
        <strain evidence="2">MV-1</strain>
    </source>
</reference>
<sequence length="392" mass="42393">MRRSGKWKAAKTLRLYRRTILAVWDKAACESNGINWQPPTYQQPGLFGLAGGAEVVLELIKERKLINAFAAELATELKHPVADYTRSVWDEISTHPLDSAVLKLAAYSRLQATAVKPSAGSRAERELLKSFEESVVHYQTFLANQALEAYQAWDVADQKKNEVYKTVMVAGVTTASLATGFGASAGLYAMGAEALKNELWPLPDFTDITLRSVIEDEIKGQAIGFIYTKALLSPKVLGKFFPSDAAAKVAKKALTEATEQYEKKLTQFILQKLSKKIAQEATEAGAKVTAKMVAKAFAAAGPQILVEVAIDTVVAYIEMQIERANAEPRLKANVAEAQRPFEVARLLATVKGATEVNSQWSALMGGEVSANAKEMAAITSAASAVLASLPAK</sequence>
<proteinExistence type="predicted"/>
<name>A0A1E5Q501_9PROT</name>
<organism evidence="1 2">
    <name type="scientific">Magnetovibrio blakemorei</name>
    <dbReference type="NCBI Taxonomy" id="28181"/>
    <lineage>
        <taxon>Bacteria</taxon>
        <taxon>Pseudomonadati</taxon>
        <taxon>Pseudomonadota</taxon>
        <taxon>Alphaproteobacteria</taxon>
        <taxon>Rhodospirillales</taxon>
        <taxon>Magnetovibrionaceae</taxon>
        <taxon>Magnetovibrio</taxon>
    </lineage>
</organism>
<dbReference type="Proteomes" id="UP000095347">
    <property type="component" value="Unassembled WGS sequence"/>
</dbReference>